<dbReference type="RefSeq" id="WP_075858026.1">
    <property type="nucleotide sequence ID" value="NZ_BDJK01000003.1"/>
</dbReference>
<dbReference type="AlphaFoldDB" id="A0A1L8CRT5"/>
<organism evidence="1 2">
    <name type="scientific">Carboxydothermus pertinax</name>
    <dbReference type="NCBI Taxonomy" id="870242"/>
    <lineage>
        <taxon>Bacteria</taxon>
        <taxon>Bacillati</taxon>
        <taxon>Bacillota</taxon>
        <taxon>Clostridia</taxon>
        <taxon>Thermoanaerobacterales</taxon>
        <taxon>Thermoanaerobacteraceae</taxon>
        <taxon>Carboxydothermus</taxon>
    </lineage>
</organism>
<dbReference type="STRING" id="870242.cpu_00840"/>
<name>A0A1L8CRT5_9THEO</name>
<protein>
    <submittedName>
        <fullName evidence="1">Uncharacterized protein</fullName>
    </submittedName>
</protein>
<dbReference type="EMBL" id="BDJK01000003">
    <property type="protein sequence ID" value="GAV21574.1"/>
    <property type="molecule type" value="Genomic_DNA"/>
</dbReference>
<dbReference type="Proteomes" id="UP000187485">
    <property type="component" value="Unassembled WGS sequence"/>
</dbReference>
<accession>A0A1L8CRT5</accession>
<reference evidence="2" key="1">
    <citation type="submission" date="2016-12" db="EMBL/GenBank/DDBJ databases">
        <title>Draft Genome Sequences od Carboxydothermus pertinax and islandicus, Hydrogenogenic Carboxydotrophic Bacteria.</title>
        <authorList>
            <person name="Fukuyama Y."/>
            <person name="Ohmae K."/>
            <person name="Yoneda Y."/>
            <person name="Yoshida T."/>
            <person name="Sako Y."/>
        </authorList>
    </citation>
    <scope>NUCLEOTIDE SEQUENCE [LARGE SCALE GENOMIC DNA]</scope>
    <source>
        <strain evidence="2">Ug1</strain>
    </source>
</reference>
<evidence type="ECO:0000313" key="1">
    <source>
        <dbReference type="EMBL" id="GAV21574.1"/>
    </source>
</evidence>
<keyword evidence="2" id="KW-1185">Reference proteome</keyword>
<evidence type="ECO:0000313" key="2">
    <source>
        <dbReference type="Proteomes" id="UP000187485"/>
    </source>
</evidence>
<proteinExistence type="predicted"/>
<gene>
    <name evidence="1" type="ORF">cpu_00840</name>
</gene>
<comment type="caution">
    <text evidence="1">The sequence shown here is derived from an EMBL/GenBank/DDBJ whole genome shotgun (WGS) entry which is preliminary data.</text>
</comment>
<sequence length="94" mass="10665">MKAKELKARIMSTYVEDTTLEAISGWVLHLCSILEDLDKRVAELEGRVPEQPKAYEVKLTLDANDLAKKITEALKINYEITLEPPKLLKPKTNV</sequence>